<feature type="compositionally biased region" description="Basic and acidic residues" evidence="1">
    <location>
        <begin position="476"/>
        <end position="486"/>
    </location>
</feature>
<feature type="compositionally biased region" description="Basic residues" evidence="1">
    <location>
        <begin position="487"/>
        <end position="505"/>
    </location>
</feature>
<dbReference type="OrthoDB" id="1719357at2759"/>
<feature type="region of interest" description="Disordered" evidence="1">
    <location>
        <begin position="588"/>
        <end position="608"/>
    </location>
</feature>
<dbReference type="STRING" id="68775.A0A5C3MCQ8"/>
<evidence type="ECO:0000313" key="2">
    <source>
        <dbReference type="EMBL" id="TFK43239.1"/>
    </source>
</evidence>
<feature type="compositionally biased region" description="Low complexity" evidence="1">
    <location>
        <begin position="60"/>
        <end position="71"/>
    </location>
</feature>
<accession>A0A5C3MCQ8</accession>
<dbReference type="Proteomes" id="UP000308652">
    <property type="component" value="Unassembled WGS sequence"/>
</dbReference>
<evidence type="ECO:0000256" key="1">
    <source>
        <dbReference type="SAM" id="MobiDB-lite"/>
    </source>
</evidence>
<organism evidence="2 3">
    <name type="scientific">Crucibulum laeve</name>
    <dbReference type="NCBI Taxonomy" id="68775"/>
    <lineage>
        <taxon>Eukaryota</taxon>
        <taxon>Fungi</taxon>
        <taxon>Dikarya</taxon>
        <taxon>Basidiomycota</taxon>
        <taxon>Agaricomycotina</taxon>
        <taxon>Agaricomycetes</taxon>
        <taxon>Agaricomycetidae</taxon>
        <taxon>Agaricales</taxon>
        <taxon>Agaricineae</taxon>
        <taxon>Nidulariaceae</taxon>
        <taxon>Crucibulum</taxon>
    </lineage>
</organism>
<protein>
    <submittedName>
        <fullName evidence="2">Uncharacterized protein</fullName>
    </submittedName>
</protein>
<dbReference type="EMBL" id="ML213591">
    <property type="protein sequence ID" value="TFK43239.1"/>
    <property type="molecule type" value="Genomic_DNA"/>
</dbReference>
<feature type="region of interest" description="Disordered" evidence="1">
    <location>
        <begin position="1"/>
        <end position="25"/>
    </location>
</feature>
<feature type="compositionally biased region" description="Acidic residues" evidence="1">
    <location>
        <begin position="440"/>
        <end position="462"/>
    </location>
</feature>
<feature type="compositionally biased region" description="Basic and acidic residues" evidence="1">
    <location>
        <begin position="99"/>
        <end position="114"/>
    </location>
</feature>
<evidence type="ECO:0000313" key="3">
    <source>
        <dbReference type="Proteomes" id="UP000308652"/>
    </source>
</evidence>
<sequence>MARERDAQSVIGRRKSFNAGAIPPGGVAFPSSGTAGSGYSAVSSNGYPSSPYQSYIEPAGATGYGAAPQAGPYGGGRERKPSSGASYNDISRQFGDMGLGRDGEYGGGERERKTSGLGRPRKYSNYGGSDAPSERARAISGNFGTGDRPAPYGGTGGYVPAAGGYGGGKGHPYPVAGSAYSNPSPNVRPSEIPYGAANSTGYPGSSFSSSPAHGAADPIARSTTPYGAGPVAPQVYPRGHVMEGQPIVPRSRAASPNPGAIPFPQGPVAFPQTGASPRMGGASPRIGGASPLMRGTSPRPGAFPGDQQHHQQLAAPEGFSRPINASLPYTPFDTMKIQDMDEFMERQPRMPLVLQPHDVYHEDWSRLMKDLTLAWSGTLPVPALAQNGHQPRRSQLAADLIDLWNSSFFLARGVELVLFKGRERRSGAHAGTVDQNLPNYDDDDDDLSSSDDSSSEESDDSDVPTGPYGRPPGTYDDIRRRKEAKVERKKMRRREKKQRRKERAKAKRYALYITCIPQRVPGMQPSATGMPGGYPGASSGYAAPSQPGYPTVQPGYPGGQPGYPAAPSAYTTGHSGYPAAQQGYVPQAGGYSSAPSSHGGYGAHGSGY</sequence>
<feature type="region of interest" description="Disordered" evidence="1">
    <location>
        <begin position="427"/>
        <end position="505"/>
    </location>
</feature>
<feature type="region of interest" description="Disordered" evidence="1">
    <location>
        <begin position="60"/>
        <end position="135"/>
    </location>
</feature>
<name>A0A5C3MCQ8_9AGAR</name>
<feature type="compositionally biased region" description="Gly residues" evidence="1">
    <location>
        <begin position="599"/>
        <end position="608"/>
    </location>
</feature>
<reference evidence="2 3" key="1">
    <citation type="journal article" date="2019" name="Nat. Ecol. Evol.">
        <title>Megaphylogeny resolves global patterns of mushroom evolution.</title>
        <authorList>
            <person name="Varga T."/>
            <person name="Krizsan K."/>
            <person name="Foldi C."/>
            <person name="Dima B."/>
            <person name="Sanchez-Garcia M."/>
            <person name="Sanchez-Ramirez S."/>
            <person name="Szollosi G.J."/>
            <person name="Szarkandi J.G."/>
            <person name="Papp V."/>
            <person name="Albert L."/>
            <person name="Andreopoulos W."/>
            <person name="Angelini C."/>
            <person name="Antonin V."/>
            <person name="Barry K.W."/>
            <person name="Bougher N.L."/>
            <person name="Buchanan P."/>
            <person name="Buyck B."/>
            <person name="Bense V."/>
            <person name="Catcheside P."/>
            <person name="Chovatia M."/>
            <person name="Cooper J."/>
            <person name="Damon W."/>
            <person name="Desjardin D."/>
            <person name="Finy P."/>
            <person name="Geml J."/>
            <person name="Haridas S."/>
            <person name="Hughes K."/>
            <person name="Justo A."/>
            <person name="Karasinski D."/>
            <person name="Kautmanova I."/>
            <person name="Kiss B."/>
            <person name="Kocsube S."/>
            <person name="Kotiranta H."/>
            <person name="LaButti K.M."/>
            <person name="Lechner B.E."/>
            <person name="Liimatainen K."/>
            <person name="Lipzen A."/>
            <person name="Lukacs Z."/>
            <person name="Mihaltcheva S."/>
            <person name="Morgado L.N."/>
            <person name="Niskanen T."/>
            <person name="Noordeloos M.E."/>
            <person name="Ohm R.A."/>
            <person name="Ortiz-Santana B."/>
            <person name="Ovrebo C."/>
            <person name="Racz N."/>
            <person name="Riley R."/>
            <person name="Savchenko A."/>
            <person name="Shiryaev A."/>
            <person name="Soop K."/>
            <person name="Spirin V."/>
            <person name="Szebenyi C."/>
            <person name="Tomsovsky M."/>
            <person name="Tulloss R.E."/>
            <person name="Uehling J."/>
            <person name="Grigoriev I.V."/>
            <person name="Vagvolgyi C."/>
            <person name="Papp T."/>
            <person name="Martin F.M."/>
            <person name="Miettinen O."/>
            <person name="Hibbett D.S."/>
            <person name="Nagy L.G."/>
        </authorList>
    </citation>
    <scope>NUCLEOTIDE SEQUENCE [LARGE SCALE GENOMIC DNA]</scope>
    <source>
        <strain evidence="2 3">CBS 166.37</strain>
    </source>
</reference>
<dbReference type="AlphaFoldDB" id="A0A5C3MCQ8"/>
<feature type="compositionally biased region" description="Low complexity" evidence="1">
    <location>
        <begin position="464"/>
        <end position="475"/>
    </location>
</feature>
<feature type="region of interest" description="Disordered" evidence="1">
    <location>
        <begin position="248"/>
        <end position="309"/>
    </location>
</feature>
<gene>
    <name evidence="2" type="ORF">BDQ12DRAFT_642691</name>
</gene>
<feature type="region of interest" description="Disordered" evidence="1">
    <location>
        <begin position="204"/>
        <end position="232"/>
    </location>
</feature>
<feature type="compositionally biased region" description="Low complexity" evidence="1">
    <location>
        <begin position="588"/>
        <end position="598"/>
    </location>
</feature>
<keyword evidence="3" id="KW-1185">Reference proteome</keyword>
<proteinExistence type="predicted"/>